<proteinExistence type="predicted"/>
<reference evidence="2" key="1">
    <citation type="journal article" date="2015" name="Nature">
        <title>Complex archaea that bridge the gap between prokaryotes and eukaryotes.</title>
        <authorList>
            <person name="Spang A."/>
            <person name="Saw J.H."/>
            <person name="Jorgensen S.L."/>
            <person name="Zaremba-Niedzwiedzka K."/>
            <person name="Martijn J."/>
            <person name="Lind A.E."/>
            <person name="van Eijk R."/>
            <person name="Schleper C."/>
            <person name="Guy L."/>
            <person name="Ettema T.J."/>
        </authorList>
    </citation>
    <scope>NUCLEOTIDE SEQUENCE</scope>
</reference>
<dbReference type="InterPro" id="IPR010331">
    <property type="entry name" value="ExoD"/>
</dbReference>
<feature type="transmembrane region" description="Helical" evidence="1">
    <location>
        <begin position="148"/>
        <end position="168"/>
    </location>
</feature>
<feature type="transmembrane region" description="Helical" evidence="1">
    <location>
        <begin position="173"/>
        <end position="193"/>
    </location>
</feature>
<organism evidence="2">
    <name type="scientific">marine sediment metagenome</name>
    <dbReference type="NCBI Taxonomy" id="412755"/>
    <lineage>
        <taxon>unclassified sequences</taxon>
        <taxon>metagenomes</taxon>
        <taxon>ecological metagenomes</taxon>
    </lineage>
</organism>
<dbReference type="Pfam" id="PF06055">
    <property type="entry name" value="ExoD"/>
    <property type="match status" value="1"/>
</dbReference>
<sequence>MKQCDERSLALLLDGMEHAARHETVSVKDVLDEFGERSVLPFILLASLLLVSPLSGLFGVATFVAIVIIVLSAQELWGRRRLWLPGFILRREVKSSRLLFGIRWLRAPSKFFDRHSGRRLMILVTGPMRSITLLTCMVLPVAWPMLELVPFASSFGGATVAFFSFGLFTRDGLYVLLGYLTILVTSVVFYAIVF</sequence>
<name>A0A0F9NIZ0_9ZZZZ</name>
<keyword evidence="1" id="KW-0812">Transmembrane</keyword>
<feature type="transmembrane region" description="Helical" evidence="1">
    <location>
        <begin position="42"/>
        <end position="71"/>
    </location>
</feature>
<dbReference type="AlphaFoldDB" id="A0A0F9NIZ0"/>
<dbReference type="PANTHER" id="PTHR41795">
    <property type="entry name" value="EXOPOLYSACCHARIDE SYNTHESIS PROTEIN"/>
    <property type="match status" value="1"/>
</dbReference>
<dbReference type="EMBL" id="LAZR01008042">
    <property type="protein sequence ID" value="KKM81297.1"/>
    <property type="molecule type" value="Genomic_DNA"/>
</dbReference>
<keyword evidence="1" id="KW-1133">Transmembrane helix</keyword>
<protein>
    <recommendedName>
        <fullName evidence="3">Exopolysaccharide synthesis, ExoD</fullName>
    </recommendedName>
</protein>
<dbReference type="PIRSF" id="PIRSF033239">
    <property type="entry name" value="ExoD"/>
    <property type="match status" value="1"/>
</dbReference>
<comment type="caution">
    <text evidence="2">The sequence shown here is derived from an EMBL/GenBank/DDBJ whole genome shotgun (WGS) entry which is preliminary data.</text>
</comment>
<feature type="transmembrane region" description="Helical" evidence="1">
    <location>
        <begin position="120"/>
        <end position="142"/>
    </location>
</feature>
<evidence type="ECO:0000313" key="2">
    <source>
        <dbReference type="EMBL" id="KKM81297.1"/>
    </source>
</evidence>
<dbReference type="PANTHER" id="PTHR41795:SF1">
    <property type="entry name" value="EXOPOLYSACCHARIDE SYNTHESIS PROTEIN"/>
    <property type="match status" value="1"/>
</dbReference>
<evidence type="ECO:0008006" key="3">
    <source>
        <dbReference type="Google" id="ProtNLM"/>
    </source>
</evidence>
<gene>
    <name evidence="2" type="ORF">LCGC14_1331260</name>
</gene>
<evidence type="ECO:0000256" key="1">
    <source>
        <dbReference type="SAM" id="Phobius"/>
    </source>
</evidence>
<accession>A0A0F9NIZ0</accession>
<keyword evidence="1" id="KW-0472">Membrane</keyword>